<dbReference type="Proteomes" id="UP000697998">
    <property type="component" value="Unassembled WGS sequence"/>
</dbReference>
<protein>
    <submittedName>
        <fullName evidence="1">Uncharacterized protein</fullName>
    </submittedName>
</protein>
<proteinExistence type="predicted"/>
<gene>
    <name evidence="1" type="ORF">IPJ27_08145</name>
</gene>
<accession>A0A935PYI9</accession>
<sequence length="48" mass="5147">MIRANWIAGLLALAVFVNAQYQGWSLFAHAASAQASRVAGSTGRTFHK</sequence>
<name>A0A935PYI9_9PROT</name>
<reference evidence="1 2" key="1">
    <citation type="submission" date="2020-10" db="EMBL/GenBank/DDBJ databases">
        <title>Connecting structure to function with the recovery of over 1000 high-quality activated sludge metagenome-assembled genomes encoding full-length rRNA genes using long-read sequencing.</title>
        <authorList>
            <person name="Singleton C.M."/>
            <person name="Petriglieri F."/>
            <person name="Kristensen J.M."/>
            <person name="Kirkegaard R.H."/>
            <person name="Michaelsen T.Y."/>
            <person name="Andersen M.H."/>
            <person name="Karst S.M."/>
            <person name="Dueholm M.S."/>
            <person name="Nielsen P.H."/>
            <person name="Albertsen M."/>
        </authorList>
    </citation>
    <scope>NUCLEOTIDE SEQUENCE [LARGE SCALE GENOMIC DNA]</scope>
    <source>
        <strain evidence="1">EsbW_18-Q3-R4-48_BATAC.285</strain>
    </source>
</reference>
<evidence type="ECO:0000313" key="1">
    <source>
        <dbReference type="EMBL" id="MBK7674728.1"/>
    </source>
</evidence>
<dbReference type="AlphaFoldDB" id="A0A935PYI9"/>
<comment type="caution">
    <text evidence="1">The sequence shown here is derived from an EMBL/GenBank/DDBJ whole genome shotgun (WGS) entry which is preliminary data.</text>
</comment>
<organism evidence="1 2">
    <name type="scientific">Candidatus Accumulibacter proximus</name>
    <dbReference type="NCBI Taxonomy" id="2954385"/>
    <lineage>
        <taxon>Bacteria</taxon>
        <taxon>Pseudomonadati</taxon>
        <taxon>Pseudomonadota</taxon>
        <taxon>Betaproteobacteria</taxon>
        <taxon>Candidatus Accumulibacter</taxon>
    </lineage>
</organism>
<dbReference type="EMBL" id="JADJMH010000005">
    <property type="protein sequence ID" value="MBK7674728.1"/>
    <property type="molecule type" value="Genomic_DNA"/>
</dbReference>
<evidence type="ECO:0000313" key="2">
    <source>
        <dbReference type="Proteomes" id="UP000697998"/>
    </source>
</evidence>